<dbReference type="Proteomes" id="UP000076021">
    <property type="component" value="Chromosome"/>
</dbReference>
<dbReference type="Gene3D" id="3.60.21.10">
    <property type="match status" value="1"/>
</dbReference>
<keyword evidence="1" id="KW-0472">Membrane</keyword>
<dbReference type="OrthoDB" id="9780884at2"/>
<feature type="domain" description="Calcineurin-like phosphoesterase" evidence="2">
    <location>
        <begin position="144"/>
        <end position="305"/>
    </location>
</feature>
<evidence type="ECO:0000313" key="4">
    <source>
        <dbReference type="Proteomes" id="UP000076021"/>
    </source>
</evidence>
<accession>A0A143HH15</accession>
<name>A0A143HH15_9BACL</name>
<keyword evidence="1" id="KW-0812">Transmembrane</keyword>
<dbReference type="InterPro" id="IPR004843">
    <property type="entry name" value="Calcineurin-like_PHP"/>
</dbReference>
<evidence type="ECO:0000313" key="3">
    <source>
        <dbReference type="EMBL" id="AMX00777.1"/>
    </source>
</evidence>
<feature type="transmembrane region" description="Helical" evidence="1">
    <location>
        <begin position="71"/>
        <end position="94"/>
    </location>
</feature>
<feature type="transmembrane region" description="Helical" evidence="1">
    <location>
        <begin position="100"/>
        <end position="122"/>
    </location>
</feature>
<dbReference type="PANTHER" id="PTHR31302:SF0">
    <property type="entry name" value="TRANSMEMBRANE PROTEIN WITH METALLOPHOSPHOESTERASE DOMAIN"/>
    <property type="match status" value="1"/>
</dbReference>
<dbReference type="SUPFAM" id="SSF56300">
    <property type="entry name" value="Metallo-dependent phosphatases"/>
    <property type="match status" value="1"/>
</dbReference>
<dbReference type="EMBL" id="CP014806">
    <property type="protein sequence ID" value="AMX00777.1"/>
    <property type="molecule type" value="Genomic_DNA"/>
</dbReference>
<proteinExistence type="predicted"/>
<reference evidence="3 4" key="1">
    <citation type="journal article" date="2016" name="Genome Announc.">
        <title>Whole-Genome Sequence of Rummeliibacillus stabekisii Strain PP9 Isolated from Antarctic Soil.</title>
        <authorList>
            <person name="da Mota F.F."/>
            <person name="Vollu R.E."/>
            <person name="Jurelevicius D."/>
            <person name="Seldin L."/>
        </authorList>
    </citation>
    <scope>NUCLEOTIDE SEQUENCE [LARGE SCALE GENOMIC DNA]</scope>
    <source>
        <strain evidence="3 4">PP9</strain>
    </source>
</reference>
<dbReference type="PANTHER" id="PTHR31302">
    <property type="entry name" value="TRANSMEMBRANE PROTEIN WITH METALLOPHOSPHOESTERASE DOMAIN-RELATED"/>
    <property type="match status" value="1"/>
</dbReference>
<dbReference type="KEGG" id="rst:ATY39_16160"/>
<dbReference type="InterPro" id="IPR029052">
    <property type="entry name" value="Metallo-depent_PP-like"/>
</dbReference>
<feature type="transmembrane region" description="Helical" evidence="1">
    <location>
        <begin position="37"/>
        <end position="59"/>
    </location>
</feature>
<feature type="transmembrane region" description="Helical" evidence="1">
    <location>
        <begin position="7"/>
        <end position="25"/>
    </location>
</feature>
<gene>
    <name evidence="3" type="ORF">ATY39_16160</name>
</gene>
<dbReference type="Pfam" id="PF00149">
    <property type="entry name" value="Metallophos"/>
    <property type="match status" value="1"/>
</dbReference>
<reference evidence="4" key="2">
    <citation type="submission" date="2016-03" db="EMBL/GenBank/DDBJ databases">
        <authorList>
            <person name="Ploux O."/>
        </authorList>
    </citation>
    <scope>NUCLEOTIDE SEQUENCE [LARGE SCALE GENOMIC DNA]</scope>
    <source>
        <strain evidence="4">PP9</strain>
    </source>
</reference>
<keyword evidence="4" id="KW-1185">Reference proteome</keyword>
<sequence length="364" mass="41865">MGVSKIVKGLLLLVIYNLIVYYLGWNVYNFLSTVFHSHFSLIFAIVWLYIAYSIVISNFNEKFRLTKVVSAYWMVLVEYGLLLFPLADLALWLIPSLTVLWVGVAVIGIFALIIGIGSYMAYSPVIRRKEIAVKKNHPEGKDFRMVIASDFHLGILSNKKLLQKFANMSNETKPDVVLLVGDIVDDHPYWFKAYHMDEVMKKLTSTYGVYGVLGNHEYYGRQIPIFVEEMKKSSVTILQDETICIADAFYLTGREDKTNTNRKSLKELAEHVDQLYPWIVMDHTPSDLRTPTELGVDIHLSGHTHLGQMWPNQWITKKTFELDYGYLLKNTTHYLVSSGFGFWGPPIRTNSRSEMWIVDVKLTD</sequence>
<organism evidence="3 4">
    <name type="scientific">Rummeliibacillus stabekisii</name>
    <dbReference type="NCBI Taxonomy" id="241244"/>
    <lineage>
        <taxon>Bacteria</taxon>
        <taxon>Bacillati</taxon>
        <taxon>Bacillota</taxon>
        <taxon>Bacilli</taxon>
        <taxon>Bacillales</taxon>
        <taxon>Caryophanaceae</taxon>
        <taxon>Rummeliibacillus</taxon>
    </lineage>
</organism>
<dbReference type="STRING" id="241244.ATY39_16160"/>
<keyword evidence="1" id="KW-1133">Transmembrane helix</keyword>
<evidence type="ECO:0000259" key="2">
    <source>
        <dbReference type="Pfam" id="PF00149"/>
    </source>
</evidence>
<dbReference type="AlphaFoldDB" id="A0A143HH15"/>
<dbReference type="InterPro" id="IPR051158">
    <property type="entry name" value="Metallophosphoesterase_sf"/>
</dbReference>
<dbReference type="RefSeq" id="WP_066791511.1">
    <property type="nucleotide sequence ID" value="NZ_CP014806.1"/>
</dbReference>
<dbReference type="GO" id="GO:0016787">
    <property type="term" value="F:hydrolase activity"/>
    <property type="evidence" value="ECO:0007669"/>
    <property type="project" value="InterPro"/>
</dbReference>
<dbReference type="CDD" id="cd07385">
    <property type="entry name" value="MPP_YkuE_C"/>
    <property type="match status" value="1"/>
</dbReference>
<protein>
    <submittedName>
        <fullName evidence="3">Phosphoesterase</fullName>
    </submittedName>
</protein>
<evidence type="ECO:0000256" key="1">
    <source>
        <dbReference type="SAM" id="Phobius"/>
    </source>
</evidence>